<organism evidence="1 2">
    <name type="scientific">Blattamonas nauphoetae</name>
    <dbReference type="NCBI Taxonomy" id="2049346"/>
    <lineage>
        <taxon>Eukaryota</taxon>
        <taxon>Metamonada</taxon>
        <taxon>Preaxostyla</taxon>
        <taxon>Oxymonadida</taxon>
        <taxon>Blattamonas</taxon>
    </lineage>
</organism>
<dbReference type="InterPro" id="IPR016024">
    <property type="entry name" value="ARM-type_fold"/>
</dbReference>
<reference evidence="1 2" key="1">
    <citation type="journal article" date="2022" name="bioRxiv">
        <title>Genomics of Preaxostyla Flagellates Illuminates Evolutionary Transitions and the Path Towards Mitochondrial Loss.</title>
        <authorList>
            <person name="Novak L.V.F."/>
            <person name="Treitli S.C."/>
            <person name="Pyrih J."/>
            <person name="Halakuc P."/>
            <person name="Pipaliya S.V."/>
            <person name="Vacek V."/>
            <person name="Brzon O."/>
            <person name="Soukal P."/>
            <person name="Eme L."/>
            <person name="Dacks J.B."/>
            <person name="Karnkowska A."/>
            <person name="Elias M."/>
            <person name="Hampl V."/>
        </authorList>
    </citation>
    <scope>NUCLEOTIDE SEQUENCE [LARGE SCALE GENOMIC DNA]</scope>
    <source>
        <strain evidence="1">NAU3</strain>
        <tissue evidence="1">Gut</tissue>
    </source>
</reference>
<name>A0ABQ9Y4A9_9EUKA</name>
<dbReference type="SUPFAM" id="SSF48371">
    <property type="entry name" value="ARM repeat"/>
    <property type="match status" value="1"/>
</dbReference>
<accession>A0ABQ9Y4A9</accession>
<gene>
    <name evidence="1" type="ORF">BLNAU_6356</name>
</gene>
<dbReference type="EMBL" id="JARBJD010000036">
    <property type="protein sequence ID" value="KAK2958587.1"/>
    <property type="molecule type" value="Genomic_DNA"/>
</dbReference>
<dbReference type="Gene3D" id="1.25.10.10">
    <property type="entry name" value="Leucine-rich Repeat Variant"/>
    <property type="match status" value="3"/>
</dbReference>
<dbReference type="InterPro" id="IPR011989">
    <property type="entry name" value="ARM-like"/>
</dbReference>
<keyword evidence="2" id="KW-1185">Reference proteome</keyword>
<proteinExistence type="predicted"/>
<protein>
    <submittedName>
        <fullName evidence="1">Uncharacterized protein</fullName>
    </submittedName>
</protein>
<comment type="caution">
    <text evidence="1">The sequence shown here is derived from an EMBL/GenBank/DDBJ whole genome shotgun (WGS) entry which is preliminary data.</text>
</comment>
<sequence>MNSQIIHNLILQTQVPDTNIIKQAESTLATFYSQDRDIYVIIFMQLLETSTDPVILSFIPIQLKKCLVPYDHSLNFLTTISDATFTQMKNSLTNAIQSLDISAEQPNRSWPEIFPILGEWCESKSPLLREGLIRKKSVNEVVSKQYSDNDLYLIRYDDCVTILERFSKIQDANPSLIDIISNPSVTITTAYTSNLTLNHTYPIDLRKIALGFVAGTLSPNKTHIKEKLNGFDDLFIRTVLLFMMEFDEVDEDQAYHPVNEEDTTDIKSCCQSALIKYCSAVSATTAKKTIFPMIGEILTKEKLHWKAYYCAMIGLASCIESLASSMSSSEITWMFQLVFPIITGYETEYQNFVSFTEQTFPKRDFPNMFSLQRQMEAFVALLGECLAYIDWDKLSRFRVYLIGVFLLGLSKNGPSPRVTDECLSSLQLLFQEIRISELTEFIPLLVDSLTTVIADRQQRQYGIILAKSASDALAQLFIKAKNLMDPYLDRLVPPFLSYLSVDATGEDEQGFQGSIVTSLTALLCSSSTGAVEPHLNSFADHIWELARTIDVIQQEGTSVTANKSVDPRVEDLSIAWVKIASLLKDNFRRFMPSLIPPLVDTAMKFPAHEYRLFSEHSSDSTDLLTIPSTDNTQMVISENALSDRQSALTLLTSYAATLQHPFIDYVPLCYTVVLNVMREALGFTGIITQPVFGTAVLLETNESVDEGKKTHLRQSLTPFVDALHMVPELVDCLVDHIVLSHGRQTQNILMHTPKELAEKLGVINPVDIIDTVMLLLNEVLSQKNIADGEDVAESLQCVAEMLKNLTPLSGSNHCSPPSVRLADPWPEDQTTFALHAVINPHPYADFLSRRLEMNLVNRHGLIRERYDTDEPDGDEDDSFKDELAHLENMMTQISAVSETIFKLIGHRFSPVFEEVLLPQCLQMIGSQRIVIPVGEKRAILIPNETDHLDAMNMLIDYFHFSADSSLQIGQNLIPHFIMNGDAWMESFNEMLEGAKRELDKKDRDDRAAIVECLKSDYCEQKKKAMIDKLVTDASFELQELYENLRLVCLQNIVYGIRLFIETDLDWMVYQLKTNSISPASLAASVASSILSPTSPQETSPLNNGIAAPRSFFSSTFNDVRSFVERVVIFVQTLSTQQYDDEDDVQSIGANIASLMVCLMKWNETVSMNLQLLIQNGEENYYSLVSQHPSPAPFSSLPVVLHTLFDVTQQAKQTFIAFLPVQQDADEAVFCHRTFVSLLEHQQDPQVAGLGFGEAVGQNVLAFLHNGQAPAEEAAPAITKMLMVVLTIVKSDYVDQETTDKLVYIGKKLMEADSTEFGDRYGHLSISLATNSPRLEKDAQKLLDLGCKKHRIISINTNDTIDNIASSILSYASDILQLEHPVQPALYHVCAIHLSQDEINNDTNIWQIIEKVLSQLKERAFLQLPPPNWGEAPQPLENELFIKTGALTAALPKQLPHTLWVSVVTPPFPFIAPRTLLAPSHTILFGSDISQELSPNVLGFVHCCPGHARIDDQQSFCIEAFQNGGSRTIRAEQYLSELAYRLHATPKFGA</sequence>
<evidence type="ECO:0000313" key="1">
    <source>
        <dbReference type="EMBL" id="KAK2958587.1"/>
    </source>
</evidence>
<evidence type="ECO:0000313" key="2">
    <source>
        <dbReference type="Proteomes" id="UP001281761"/>
    </source>
</evidence>
<dbReference type="Proteomes" id="UP001281761">
    <property type="component" value="Unassembled WGS sequence"/>
</dbReference>